<keyword evidence="3" id="KW-1185">Reference proteome</keyword>
<reference evidence="2 3" key="1">
    <citation type="journal article" date="2019" name="Genome Biol. Evol.">
        <title>Insights into the evolution of the New World diploid cottons (Gossypium, subgenus Houzingenia) based on genome sequencing.</title>
        <authorList>
            <person name="Grover C.E."/>
            <person name="Arick M.A. 2nd"/>
            <person name="Thrash A."/>
            <person name="Conover J.L."/>
            <person name="Sanders W.S."/>
            <person name="Peterson D.G."/>
            <person name="Frelichowski J.E."/>
            <person name="Scheffler J.A."/>
            <person name="Scheffler B.E."/>
            <person name="Wendel J.F."/>
        </authorList>
    </citation>
    <scope>NUCLEOTIDE SEQUENCE [LARGE SCALE GENOMIC DNA]</scope>
    <source>
        <strain evidence="2">157</strain>
        <tissue evidence="2">Leaf</tissue>
    </source>
</reference>
<accession>A0A7J8MQ29</accession>
<feature type="non-terminal residue" evidence="2">
    <location>
        <position position="1"/>
    </location>
</feature>
<evidence type="ECO:0000313" key="2">
    <source>
        <dbReference type="EMBL" id="MBA0566763.1"/>
    </source>
</evidence>
<dbReference type="Proteomes" id="UP000593572">
    <property type="component" value="Unassembled WGS sequence"/>
</dbReference>
<gene>
    <name evidence="2" type="ORF">Golob_011549</name>
</gene>
<keyword evidence="1" id="KW-1133">Transmembrane helix</keyword>
<feature type="transmembrane region" description="Helical" evidence="1">
    <location>
        <begin position="61"/>
        <end position="79"/>
    </location>
</feature>
<comment type="caution">
    <text evidence="2">The sequence shown here is derived from an EMBL/GenBank/DDBJ whole genome shotgun (WGS) entry which is preliminary data.</text>
</comment>
<keyword evidence="1" id="KW-0472">Membrane</keyword>
<organism evidence="2 3">
    <name type="scientific">Gossypium lobatum</name>
    <dbReference type="NCBI Taxonomy" id="34289"/>
    <lineage>
        <taxon>Eukaryota</taxon>
        <taxon>Viridiplantae</taxon>
        <taxon>Streptophyta</taxon>
        <taxon>Embryophyta</taxon>
        <taxon>Tracheophyta</taxon>
        <taxon>Spermatophyta</taxon>
        <taxon>Magnoliopsida</taxon>
        <taxon>eudicotyledons</taxon>
        <taxon>Gunneridae</taxon>
        <taxon>Pentapetalae</taxon>
        <taxon>rosids</taxon>
        <taxon>malvids</taxon>
        <taxon>Malvales</taxon>
        <taxon>Malvaceae</taxon>
        <taxon>Malvoideae</taxon>
        <taxon>Gossypium</taxon>
    </lineage>
</organism>
<name>A0A7J8MQ29_9ROSI</name>
<dbReference type="EMBL" id="JABEZX010000009">
    <property type="protein sequence ID" value="MBA0566763.1"/>
    <property type="molecule type" value="Genomic_DNA"/>
</dbReference>
<sequence length="137" mass="15658">QHLVTAVTEEKGTTCWGCGLGLLLPTLGPAFKCGWCGAITNHNLNKTQNQCLLWRRLRDRCFVSFLFGFMLFVICKWRGMGSVSHYFLGKLYQRDCSFSHNDNLGIDDYFHLRSIGIPMRRRTSDDIVGKLYGCGER</sequence>
<dbReference type="AlphaFoldDB" id="A0A7J8MQ29"/>
<evidence type="ECO:0000256" key="1">
    <source>
        <dbReference type="SAM" id="Phobius"/>
    </source>
</evidence>
<proteinExistence type="predicted"/>
<evidence type="ECO:0000313" key="3">
    <source>
        <dbReference type="Proteomes" id="UP000593572"/>
    </source>
</evidence>
<protein>
    <submittedName>
        <fullName evidence="2">Uncharacterized protein</fullName>
    </submittedName>
</protein>
<keyword evidence="1" id="KW-0812">Transmembrane</keyword>